<reference evidence="3 4" key="1">
    <citation type="submission" date="2016-12" db="EMBL/GenBank/DDBJ databases">
        <title>Genomic comparison of strains in the 'Actinomyces naeslundii' group.</title>
        <authorList>
            <person name="Mughal S.R."/>
            <person name="Do T."/>
            <person name="Gilbert S.C."/>
            <person name="Witherden E.A."/>
            <person name="Didelot X."/>
            <person name="Beighton D."/>
        </authorList>
    </citation>
    <scope>NUCLEOTIDE SEQUENCE [LARGE SCALE GENOMIC DNA]</scope>
    <source>
        <strain evidence="3 4">G53E</strain>
    </source>
</reference>
<gene>
    <name evidence="3" type="ORF">BKH15_00245</name>
</gene>
<evidence type="ECO:0000313" key="3">
    <source>
        <dbReference type="EMBL" id="OLO79944.1"/>
    </source>
</evidence>
<dbReference type="NCBIfam" id="NF033550">
    <property type="entry name" value="transpos_ISL3"/>
    <property type="match status" value="1"/>
</dbReference>
<organism evidence="3 4">
    <name type="scientific">Actinomyces oris</name>
    <dbReference type="NCBI Taxonomy" id="544580"/>
    <lineage>
        <taxon>Bacteria</taxon>
        <taxon>Bacillati</taxon>
        <taxon>Actinomycetota</taxon>
        <taxon>Actinomycetes</taxon>
        <taxon>Actinomycetales</taxon>
        <taxon>Actinomycetaceae</taxon>
        <taxon>Actinomyces</taxon>
    </lineage>
</organism>
<dbReference type="Proteomes" id="UP000186769">
    <property type="component" value="Unassembled WGS sequence"/>
</dbReference>
<evidence type="ECO:0000259" key="1">
    <source>
        <dbReference type="Pfam" id="PF01610"/>
    </source>
</evidence>
<dbReference type="AlphaFoldDB" id="A0A1Q8XHX0"/>
<feature type="domain" description="Transposase IS204/IS1001/IS1096/IS1165 DDE" evidence="1">
    <location>
        <begin position="166"/>
        <end position="421"/>
    </location>
</feature>
<dbReference type="Pfam" id="PF13542">
    <property type="entry name" value="HTH_Tnp_ISL3"/>
    <property type="match status" value="1"/>
</dbReference>
<name>A0A1Q8XHX0_9ACTO</name>
<evidence type="ECO:0000313" key="4">
    <source>
        <dbReference type="Proteomes" id="UP000186769"/>
    </source>
</evidence>
<sequence>MPETTFACPDLTTFLGLDALGLTAVGQHLTAERAVIECRMPIGFEDPFCKACGAQGQARGTVARRLAHVPVGWRPTQLLVRLRRFACTHCRRVWRQDTSSLAEPRARLTRSAVEWGLRALALECMSVSRVAAALGISWHTANNAILASAQATLLDDPHRFDGVEVLGVDEHVWRHTRRGDRYVTVMIDLTPVRHRSGPARLVDVVPGRSKKVLKTWLSQRDQEWRGRVEVVAMDGFTGFKSAAGEELPQARAVMDPFHVVSLAASKLDECRRRIQRAITGRRGRAGDPLYRARRTLHTGADLLTDTQARRLEALFADERHAVVQAAWGVYQRLIQAYRADDPGLGKYLMQRLIDSLRQAVPEGLEEIQTLARTLTERAADILAYFDHPRTSNGPTEAINGRLEHLRGIALGFRNLTHYTIRSLIHTGRLKDHLTTTT</sequence>
<comment type="caution">
    <text evidence="3">The sequence shown here is derived from an EMBL/GenBank/DDBJ whole genome shotgun (WGS) entry which is preliminary data.</text>
</comment>
<dbReference type="PANTHER" id="PTHR33498:SF1">
    <property type="entry name" value="TRANSPOSASE FOR INSERTION SEQUENCE ELEMENT IS1557"/>
    <property type="match status" value="1"/>
</dbReference>
<feature type="domain" description="Transposase IS204/IS1001/IS1096/IS1165 helix-turn-helix" evidence="2">
    <location>
        <begin position="101"/>
        <end position="146"/>
    </location>
</feature>
<dbReference type="Pfam" id="PF01610">
    <property type="entry name" value="DDE_Tnp_ISL3"/>
    <property type="match status" value="1"/>
</dbReference>
<dbReference type="InterPro" id="IPR047951">
    <property type="entry name" value="Transpos_ISL3"/>
</dbReference>
<dbReference type="RefSeq" id="WP_075413764.1">
    <property type="nucleotide sequence ID" value="NZ_MSKW01000001.1"/>
</dbReference>
<protein>
    <submittedName>
        <fullName evidence="3">ISL3 family transposase</fullName>
    </submittedName>
</protein>
<dbReference type="PANTHER" id="PTHR33498">
    <property type="entry name" value="TRANSPOSASE FOR INSERTION SEQUENCE ELEMENT IS1557"/>
    <property type="match status" value="1"/>
</dbReference>
<dbReference type="InterPro" id="IPR002560">
    <property type="entry name" value="Transposase_DDE"/>
</dbReference>
<dbReference type="InterPro" id="IPR032877">
    <property type="entry name" value="Transposase_HTH"/>
</dbReference>
<evidence type="ECO:0000259" key="2">
    <source>
        <dbReference type="Pfam" id="PF13542"/>
    </source>
</evidence>
<accession>A0A1Q8XHX0</accession>
<proteinExistence type="predicted"/>
<dbReference type="EMBL" id="MSKW01000001">
    <property type="protein sequence ID" value="OLO79944.1"/>
    <property type="molecule type" value="Genomic_DNA"/>
</dbReference>